<dbReference type="InterPro" id="IPR005162">
    <property type="entry name" value="Retrotrans_gag_dom"/>
</dbReference>
<comment type="caution">
    <text evidence="2">The sequence shown here is derived from an EMBL/GenBank/DDBJ whole genome shotgun (WGS) entry which is preliminary data.</text>
</comment>
<dbReference type="AlphaFoldDB" id="A0A2I0KWC3"/>
<evidence type="ECO:0000313" key="2">
    <source>
        <dbReference type="EMBL" id="PKI72762.1"/>
    </source>
</evidence>
<evidence type="ECO:0000259" key="1">
    <source>
        <dbReference type="Pfam" id="PF03732"/>
    </source>
</evidence>
<reference evidence="2 3" key="1">
    <citation type="submission" date="2017-11" db="EMBL/GenBank/DDBJ databases">
        <title>De-novo sequencing of pomegranate (Punica granatum L.) genome.</title>
        <authorList>
            <person name="Akparov Z."/>
            <person name="Amiraslanov A."/>
            <person name="Hajiyeva S."/>
            <person name="Abbasov M."/>
            <person name="Kaur K."/>
            <person name="Hamwieh A."/>
            <person name="Solovyev V."/>
            <person name="Salamov A."/>
            <person name="Braich B."/>
            <person name="Kosarev P."/>
            <person name="Mahmoud A."/>
            <person name="Hajiyev E."/>
            <person name="Babayeva S."/>
            <person name="Izzatullayeva V."/>
            <person name="Mammadov A."/>
            <person name="Mammadov A."/>
            <person name="Sharifova S."/>
            <person name="Ojaghi J."/>
            <person name="Eynullazada K."/>
            <person name="Bayramov B."/>
            <person name="Abdulazimova A."/>
            <person name="Shahmuradov I."/>
        </authorList>
    </citation>
    <scope>NUCLEOTIDE SEQUENCE [LARGE SCALE GENOMIC DNA]</scope>
    <source>
        <strain evidence="3">cv. AG2017</strain>
        <tissue evidence="2">Leaf</tissue>
    </source>
</reference>
<name>A0A2I0KWC3_PUNGR</name>
<feature type="domain" description="Retrotransposon gag" evidence="1">
    <location>
        <begin position="60"/>
        <end position="122"/>
    </location>
</feature>
<dbReference type="EMBL" id="PGOL01000311">
    <property type="protein sequence ID" value="PKI72762.1"/>
    <property type="molecule type" value="Genomic_DNA"/>
</dbReference>
<dbReference type="PANTHER" id="PTHR33223:SF8">
    <property type="entry name" value="OS04G0172440 PROTEIN"/>
    <property type="match status" value="1"/>
</dbReference>
<dbReference type="PANTHER" id="PTHR33223">
    <property type="entry name" value="CCHC-TYPE DOMAIN-CONTAINING PROTEIN"/>
    <property type="match status" value="1"/>
</dbReference>
<proteinExistence type="predicted"/>
<dbReference type="Proteomes" id="UP000233551">
    <property type="component" value="Unassembled WGS sequence"/>
</dbReference>
<evidence type="ECO:0000313" key="3">
    <source>
        <dbReference type="Proteomes" id="UP000233551"/>
    </source>
</evidence>
<sequence>MEENIRALQSGSFRLDAGDGDWSLFPSMRLPSKIKVPEFQRGKMLQYWDYEEFVIHTFQDSLAGAALDWYMSLKAADIPTWADLSRKFIDQYKYCAKTPSTLLELSTMEMAEDQGFEAYAVKWRAREAKHEFHHRLNEPQLCNLDKEGKLGRVCNTHLCRFSSHKSIANFWQLRKLDPWPLILNSIPRIKIRISVVNTTWVLRDTLRTIVTPSGANCRR</sequence>
<dbReference type="Pfam" id="PF03732">
    <property type="entry name" value="Retrotrans_gag"/>
    <property type="match status" value="1"/>
</dbReference>
<organism evidence="2 3">
    <name type="scientific">Punica granatum</name>
    <name type="common">Pomegranate</name>
    <dbReference type="NCBI Taxonomy" id="22663"/>
    <lineage>
        <taxon>Eukaryota</taxon>
        <taxon>Viridiplantae</taxon>
        <taxon>Streptophyta</taxon>
        <taxon>Embryophyta</taxon>
        <taxon>Tracheophyta</taxon>
        <taxon>Spermatophyta</taxon>
        <taxon>Magnoliopsida</taxon>
        <taxon>eudicotyledons</taxon>
        <taxon>Gunneridae</taxon>
        <taxon>Pentapetalae</taxon>
        <taxon>rosids</taxon>
        <taxon>malvids</taxon>
        <taxon>Myrtales</taxon>
        <taxon>Lythraceae</taxon>
        <taxon>Punica</taxon>
    </lineage>
</organism>
<accession>A0A2I0KWC3</accession>
<protein>
    <recommendedName>
        <fullName evidence="1">Retrotransposon gag domain-containing protein</fullName>
    </recommendedName>
</protein>
<gene>
    <name evidence="2" type="ORF">CRG98_006847</name>
</gene>
<keyword evidence="3" id="KW-1185">Reference proteome</keyword>